<accession>A0AAV7IVD9</accession>
<evidence type="ECO:0000313" key="2">
    <source>
        <dbReference type="Proteomes" id="UP000826195"/>
    </source>
</evidence>
<dbReference type="Proteomes" id="UP000826195">
    <property type="component" value="Unassembled WGS sequence"/>
</dbReference>
<sequence length="215" mass="25012">MPSSAAARTSTTTIRLVDIQYTRIKLEGTPADQSTECDREHDLREKIIHREQEQELEVSLDFFNADLDLKFCLLYAVLVRRGGGEGWKMNFWTFFRNREKKNENCTSRIYRKNFLLTVINYHVFSWTRSGLRSSEAEEPSDSGSEWGGTMCHNSLGARVHFLWIHMIPGWACYRFCREFWILGPHASYIVSVIFPFPIPGSPSSLSSFFYFFLLP</sequence>
<name>A0AAV7IVD9_COTGL</name>
<reference evidence="1 2" key="1">
    <citation type="journal article" date="2021" name="J. Hered.">
        <title>A chromosome-level genome assembly of the parasitoid wasp, Cotesia glomerata (Hymenoptera: Braconidae).</title>
        <authorList>
            <person name="Pinto B.J."/>
            <person name="Weis J.J."/>
            <person name="Gamble T."/>
            <person name="Ode P.J."/>
            <person name="Paul R."/>
            <person name="Zaspel J.M."/>
        </authorList>
    </citation>
    <scope>NUCLEOTIDE SEQUENCE [LARGE SCALE GENOMIC DNA]</scope>
    <source>
        <strain evidence="1">CgM1</strain>
    </source>
</reference>
<dbReference type="EMBL" id="JAHXZJ010000374">
    <property type="protein sequence ID" value="KAH0560742.1"/>
    <property type="molecule type" value="Genomic_DNA"/>
</dbReference>
<protein>
    <submittedName>
        <fullName evidence="1">Uncharacterized protein</fullName>
    </submittedName>
</protein>
<gene>
    <name evidence="1" type="ORF">KQX54_007791</name>
</gene>
<comment type="caution">
    <text evidence="1">The sequence shown here is derived from an EMBL/GenBank/DDBJ whole genome shotgun (WGS) entry which is preliminary data.</text>
</comment>
<dbReference type="AlphaFoldDB" id="A0AAV7IVD9"/>
<evidence type="ECO:0000313" key="1">
    <source>
        <dbReference type="EMBL" id="KAH0560742.1"/>
    </source>
</evidence>
<keyword evidence="2" id="KW-1185">Reference proteome</keyword>
<organism evidence="1 2">
    <name type="scientific">Cotesia glomerata</name>
    <name type="common">Lepidopteran parasitic wasp</name>
    <name type="synonym">Apanteles glomeratus</name>
    <dbReference type="NCBI Taxonomy" id="32391"/>
    <lineage>
        <taxon>Eukaryota</taxon>
        <taxon>Metazoa</taxon>
        <taxon>Ecdysozoa</taxon>
        <taxon>Arthropoda</taxon>
        <taxon>Hexapoda</taxon>
        <taxon>Insecta</taxon>
        <taxon>Pterygota</taxon>
        <taxon>Neoptera</taxon>
        <taxon>Endopterygota</taxon>
        <taxon>Hymenoptera</taxon>
        <taxon>Apocrita</taxon>
        <taxon>Ichneumonoidea</taxon>
        <taxon>Braconidae</taxon>
        <taxon>Microgastrinae</taxon>
        <taxon>Cotesia</taxon>
    </lineage>
</organism>
<proteinExistence type="predicted"/>